<evidence type="ECO:0000256" key="2">
    <source>
        <dbReference type="ARBA" id="ARBA00022840"/>
    </source>
</evidence>
<feature type="binding site" evidence="3">
    <location>
        <position position="51"/>
    </location>
    <ligand>
        <name>ATP</name>
        <dbReference type="ChEBI" id="CHEBI:30616"/>
    </ligand>
</feature>
<dbReference type="GO" id="GO:0004672">
    <property type="term" value="F:protein kinase activity"/>
    <property type="evidence" value="ECO:0007669"/>
    <property type="project" value="InterPro"/>
</dbReference>
<keyword evidence="1 3" id="KW-0547">Nucleotide-binding</keyword>
<reference evidence="6" key="2">
    <citation type="submission" date="2025-09" db="UniProtKB">
        <authorList>
            <consortium name="Ensembl"/>
        </authorList>
    </citation>
    <scope>IDENTIFICATION</scope>
</reference>
<evidence type="ECO:0000313" key="6">
    <source>
        <dbReference type="Ensembl" id="ENSMMOP00000026031.1"/>
    </source>
</evidence>
<evidence type="ECO:0000256" key="4">
    <source>
        <dbReference type="SAM" id="MobiDB-lite"/>
    </source>
</evidence>
<dbReference type="Gene3D" id="1.10.510.10">
    <property type="entry name" value="Transferase(Phosphotransferase) domain 1"/>
    <property type="match status" value="1"/>
</dbReference>
<dbReference type="FunFam" id="1.10.510.10:FF:000571">
    <property type="entry name" value="Maternal embryonic leucine zipper kinase"/>
    <property type="match status" value="1"/>
</dbReference>
<dbReference type="InterPro" id="IPR017441">
    <property type="entry name" value="Protein_kinase_ATP_BS"/>
</dbReference>
<dbReference type="PROSITE" id="PS00107">
    <property type="entry name" value="PROTEIN_KINASE_ATP"/>
    <property type="match status" value="1"/>
</dbReference>
<dbReference type="PANTHER" id="PTHR24347">
    <property type="entry name" value="SERINE/THREONINE-PROTEIN KINASE"/>
    <property type="match status" value="1"/>
</dbReference>
<dbReference type="Proteomes" id="UP000261620">
    <property type="component" value="Unplaced"/>
</dbReference>
<evidence type="ECO:0000259" key="5">
    <source>
        <dbReference type="PROSITE" id="PS50011"/>
    </source>
</evidence>
<organism evidence="6 7">
    <name type="scientific">Mola mola</name>
    <name type="common">Ocean sunfish</name>
    <name type="synonym">Tetraodon mola</name>
    <dbReference type="NCBI Taxonomy" id="94237"/>
    <lineage>
        <taxon>Eukaryota</taxon>
        <taxon>Metazoa</taxon>
        <taxon>Chordata</taxon>
        <taxon>Craniata</taxon>
        <taxon>Vertebrata</taxon>
        <taxon>Euteleostomi</taxon>
        <taxon>Actinopterygii</taxon>
        <taxon>Neopterygii</taxon>
        <taxon>Teleostei</taxon>
        <taxon>Neoteleostei</taxon>
        <taxon>Acanthomorphata</taxon>
        <taxon>Eupercaria</taxon>
        <taxon>Tetraodontiformes</taxon>
        <taxon>Molidae</taxon>
        <taxon>Mola</taxon>
    </lineage>
</organism>
<dbReference type="Pfam" id="PF00069">
    <property type="entry name" value="Pkinase"/>
    <property type="match status" value="1"/>
</dbReference>
<evidence type="ECO:0000256" key="3">
    <source>
        <dbReference type="PROSITE-ProRule" id="PRU10141"/>
    </source>
</evidence>
<name>A0A3Q3XNG0_MOLML</name>
<keyword evidence="2 3" id="KW-0067">ATP-binding</keyword>
<dbReference type="Gene3D" id="3.30.200.20">
    <property type="entry name" value="Phosphorylase Kinase, domain 1"/>
    <property type="match status" value="1"/>
</dbReference>
<dbReference type="AlphaFoldDB" id="A0A3Q3XNG0"/>
<dbReference type="PROSITE" id="PS50011">
    <property type="entry name" value="PROTEIN_KINASE_DOM"/>
    <property type="match status" value="1"/>
</dbReference>
<proteinExistence type="predicted"/>
<evidence type="ECO:0000313" key="7">
    <source>
        <dbReference type="Proteomes" id="UP000261620"/>
    </source>
</evidence>
<feature type="domain" description="Protein kinase" evidence="5">
    <location>
        <begin position="22"/>
        <end position="274"/>
    </location>
</feature>
<dbReference type="SMART" id="SM00220">
    <property type="entry name" value="S_TKc"/>
    <property type="match status" value="1"/>
</dbReference>
<evidence type="ECO:0000256" key="1">
    <source>
        <dbReference type="ARBA" id="ARBA00022741"/>
    </source>
</evidence>
<dbReference type="Ensembl" id="ENSMMOT00000026473.1">
    <property type="protein sequence ID" value="ENSMMOP00000026031.1"/>
    <property type="gene ID" value="ENSMMOG00000019745.1"/>
</dbReference>
<dbReference type="InterPro" id="IPR011009">
    <property type="entry name" value="Kinase-like_dom_sf"/>
</dbReference>
<reference evidence="6" key="1">
    <citation type="submission" date="2025-08" db="UniProtKB">
        <authorList>
            <consortium name="Ensembl"/>
        </authorList>
    </citation>
    <scope>IDENTIFICATION</scope>
</reference>
<dbReference type="InterPro" id="IPR000719">
    <property type="entry name" value="Prot_kinase_dom"/>
</dbReference>
<feature type="region of interest" description="Disordered" evidence="4">
    <location>
        <begin position="382"/>
        <end position="406"/>
    </location>
</feature>
<dbReference type="SUPFAM" id="SSF56112">
    <property type="entry name" value="Protein kinase-like (PK-like)"/>
    <property type="match status" value="1"/>
</dbReference>
<dbReference type="GO" id="GO:0005524">
    <property type="term" value="F:ATP binding"/>
    <property type="evidence" value="ECO:0007669"/>
    <property type="project" value="UniProtKB-UniRule"/>
</dbReference>
<keyword evidence="7" id="KW-1185">Reference proteome</keyword>
<protein>
    <recommendedName>
        <fullName evidence="5">Protein kinase domain-containing protein</fullName>
    </recommendedName>
</protein>
<sequence>NDSVTSAEYSSDVTLEDIERCYDIGRAVGDGNFAVVRECRRRDNVQTLAVKIVERSKLIGREHMMQNELSLLGSLCHPRIVRLFAHHHTHTHSYLVMELVGGGDLFDAISEKGRFSESEAGLMVSDVSEALNYIHCKSIVHRDVKPENLLRTAPSICRLKLGDFGLAMVVTEPVFTICGTPTYVAPEILCYGVAVDVWALGVILYILLCGFPPFRSKERDQEELFQLIKQGHFHFLSPYWDPISEEARGLVTALLQPDPTMRLTAEQTWLHPWVTAMASICRQRALTDRAERSTADDAAEPDRIHKIAPSSVPEKMADKTLGHTNRQAESIQKDSELTRTSQKSLDVGVAAAPGSSSAGLGVGAVGAAVEAVAGVAAMQDEVGIRREGPESDPDEPPKKRVKIPEGESGKLEERLYSVLCCTVCLDLPKASVYQVNVVSITNFPLKPSNNSKSARTQTRRSPCVPAAHPTINLLNMSDPSRYV</sequence>
<accession>A0A3Q3XNG0</accession>